<dbReference type="InterPro" id="IPR000277">
    <property type="entry name" value="Cys/Met-Metab_PyrdxlP-dep_enz"/>
</dbReference>
<accession>A0ABU0E4E9</accession>
<keyword evidence="5" id="KW-0456">Lyase</keyword>
<dbReference type="PANTHER" id="PTHR11808:SF15">
    <property type="entry name" value="CYSTATHIONINE GAMMA-LYASE"/>
    <property type="match status" value="1"/>
</dbReference>
<dbReference type="Proteomes" id="UP001230220">
    <property type="component" value="Unassembled WGS sequence"/>
</dbReference>
<evidence type="ECO:0000313" key="5">
    <source>
        <dbReference type="EMBL" id="MDQ0361788.1"/>
    </source>
</evidence>
<dbReference type="InterPro" id="IPR015421">
    <property type="entry name" value="PyrdxlP-dep_Trfase_major"/>
</dbReference>
<sequence length="381" mass="42227">MKYETKAIHSGLSDDHTIHGVNVPIHVSSTFIQKGLDEFGEYVYSRGSNPTRKNVETIVADLEGATYGFATATGMAAISLVFGLFKSGDKVLVNSNVYGGTYRYVSDILPTHGIEYEMVSDLNKLDLNTIDKDVKGIFVETPSNPLLDVTDLRRLAEFTKKNDILLIVDNTFLTSYFQKPLDLGVDIVVYSATKYYGGHSDLLAGLVVLNDDALNERLKFLHNTYGGVLNPFDSFLLARGIKTLPLRLEKHQENTEKLIEFIDKADIAEAIYYPGLKGNEGYEIQRNQATGSGAVFSIRLKKEYDIKKFINSLEIFALAVSLGGVESLLCHPATMTHESYPKELLDKLGIADNLIRFAIGIEDAQDLIDDLKQALDKAKGR</sequence>
<evidence type="ECO:0000313" key="6">
    <source>
        <dbReference type="Proteomes" id="UP001230220"/>
    </source>
</evidence>
<organism evidence="5 6">
    <name type="scientific">Breznakia pachnodae</name>
    <dbReference type="NCBI Taxonomy" id="265178"/>
    <lineage>
        <taxon>Bacteria</taxon>
        <taxon>Bacillati</taxon>
        <taxon>Bacillota</taxon>
        <taxon>Erysipelotrichia</taxon>
        <taxon>Erysipelotrichales</taxon>
        <taxon>Erysipelotrichaceae</taxon>
        <taxon>Breznakia</taxon>
    </lineage>
</organism>
<dbReference type="CDD" id="cd00614">
    <property type="entry name" value="CGS_like"/>
    <property type="match status" value="1"/>
</dbReference>
<dbReference type="Gene3D" id="3.90.1150.10">
    <property type="entry name" value="Aspartate Aminotransferase, domain 1"/>
    <property type="match status" value="1"/>
</dbReference>
<comment type="similarity">
    <text evidence="2 4">Belongs to the trans-sulfuration enzymes family.</text>
</comment>
<dbReference type="EC" id="4.4.1.13" evidence="5"/>
<dbReference type="EMBL" id="JAUSUR010000004">
    <property type="protein sequence ID" value="MDQ0361788.1"/>
    <property type="molecule type" value="Genomic_DNA"/>
</dbReference>
<reference evidence="5 6" key="1">
    <citation type="submission" date="2023-07" db="EMBL/GenBank/DDBJ databases">
        <title>Genomic Encyclopedia of Type Strains, Phase IV (KMG-IV): sequencing the most valuable type-strain genomes for metagenomic binning, comparative biology and taxonomic classification.</title>
        <authorList>
            <person name="Goeker M."/>
        </authorList>
    </citation>
    <scope>NUCLEOTIDE SEQUENCE [LARGE SCALE GENOMIC DNA]</scope>
    <source>
        <strain evidence="5 6">DSM 16784</strain>
    </source>
</reference>
<comment type="cofactor">
    <cofactor evidence="1 4">
        <name>pyridoxal 5'-phosphate</name>
        <dbReference type="ChEBI" id="CHEBI:597326"/>
    </cofactor>
</comment>
<dbReference type="PANTHER" id="PTHR11808">
    <property type="entry name" value="TRANS-SULFURATION ENZYME FAMILY MEMBER"/>
    <property type="match status" value="1"/>
</dbReference>
<dbReference type="SUPFAM" id="SSF53383">
    <property type="entry name" value="PLP-dependent transferases"/>
    <property type="match status" value="1"/>
</dbReference>
<evidence type="ECO:0000256" key="3">
    <source>
        <dbReference type="ARBA" id="ARBA00022898"/>
    </source>
</evidence>
<proteinExistence type="inferred from homology"/>
<dbReference type="RefSeq" id="WP_307408821.1">
    <property type="nucleotide sequence ID" value="NZ_JAUSUR010000004.1"/>
</dbReference>
<evidence type="ECO:0000256" key="2">
    <source>
        <dbReference type="ARBA" id="ARBA00009077"/>
    </source>
</evidence>
<name>A0ABU0E4E9_9FIRM</name>
<dbReference type="GO" id="GO:0047804">
    <property type="term" value="F:cysteine-S-conjugate beta-lyase activity"/>
    <property type="evidence" value="ECO:0007669"/>
    <property type="project" value="UniProtKB-EC"/>
</dbReference>
<dbReference type="PIRSF" id="PIRSF001434">
    <property type="entry name" value="CGS"/>
    <property type="match status" value="1"/>
</dbReference>
<protein>
    <submittedName>
        <fullName evidence="5">Cystathionine beta-lyase</fullName>
        <ecNumber evidence="5">4.4.1.13</ecNumber>
    </submittedName>
</protein>
<dbReference type="InterPro" id="IPR015422">
    <property type="entry name" value="PyrdxlP-dep_Trfase_small"/>
</dbReference>
<comment type="caution">
    <text evidence="5">The sequence shown here is derived from an EMBL/GenBank/DDBJ whole genome shotgun (WGS) entry which is preliminary data.</text>
</comment>
<dbReference type="InterPro" id="IPR015424">
    <property type="entry name" value="PyrdxlP-dep_Trfase"/>
</dbReference>
<keyword evidence="6" id="KW-1185">Reference proteome</keyword>
<gene>
    <name evidence="5" type="ORF">J2S15_002538</name>
</gene>
<evidence type="ECO:0000256" key="4">
    <source>
        <dbReference type="RuleBase" id="RU362118"/>
    </source>
</evidence>
<keyword evidence="3 4" id="KW-0663">Pyridoxal phosphate</keyword>
<dbReference type="Gene3D" id="3.40.640.10">
    <property type="entry name" value="Type I PLP-dependent aspartate aminotransferase-like (Major domain)"/>
    <property type="match status" value="1"/>
</dbReference>
<evidence type="ECO:0000256" key="1">
    <source>
        <dbReference type="ARBA" id="ARBA00001933"/>
    </source>
</evidence>
<dbReference type="Pfam" id="PF01053">
    <property type="entry name" value="Cys_Met_Meta_PP"/>
    <property type="match status" value="1"/>
</dbReference>